<dbReference type="GO" id="GO:0043531">
    <property type="term" value="F:ADP binding"/>
    <property type="evidence" value="ECO:0007669"/>
    <property type="project" value="InterPro"/>
</dbReference>
<dbReference type="InterPro" id="IPR036388">
    <property type="entry name" value="WH-like_DNA-bd_sf"/>
</dbReference>
<dbReference type="GO" id="GO:0006355">
    <property type="term" value="P:regulation of DNA-templated transcription"/>
    <property type="evidence" value="ECO:0007669"/>
    <property type="project" value="InterPro"/>
</dbReference>
<dbReference type="SMART" id="SM00862">
    <property type="entry name" value="Trans_reg_C"/>
    <property type="match status" value="1"/>
</dbReference>
<dbReference type="GO" id="GO:0000160">
    <property type="term" value="P:phosphorelay signal transduction system"/>
    <property type="evidence" value="ECO:0007669"/>
    <property type="project" value="InterPro"/>
</dbReference>
<evidence type="ECO:0000256" key="6">
    <source>
        <dbReference type="PROSITE-ProRule" id="PRU01091"/>
    </source>
</evidence>
<comment type="similarity">
    <text evidence="1">Belongs to the AfsR/DnrI/RedD regulatory family.</text>
</comment>
<evidence type="ECO:0000259" key="7">
    <source>
        <dbReference type="PROSITE" id="PS51755"/>
    </source>
</evidence>
<dbReference type="InterPro" id="IPR011990">
    <property type="entry name" value="TPR-like_helical_dom_sf"/>
</dbReference>
<dbReference type="GO" id="GO:0003677">
    <property type="term" value="F:DNA binding"/>
    <property type="evidence" value="ECO:0007669"/>
    <property type="project" value="UniProtKB-UniRule"/>
</dbReference>
<dbReference type="InterPro" id="IPR019734">
    <property type="entry name" value="TPR_rpt"/>
</dbReference>
<keyword evidence="5" id="KW-0802">TPR repeat</keyword>
<feature type="domain" description="OmpR/PhoB-type" evidence="7">
    <location>
        <begin position="45"/>
        <end position="143"/>
    </location>
</feature>
<dbReference type="SUPFAM" id="SSF48452">
    <property type="entry name" value="TPR-like"/>
    <property type="match status" value="3"/>
</dbReference>
<dbReference type="PRINTS" id="PR00364">
    <property type="entry name" value="DISEASERSIST"/>
</dbReference>
<dbReference type="Gene3D" id="1.25.40.10">
    <property type="entry name" value="Tetratricopeptide repeat domain"/>
    <property type="match status" value="2"/>
</dbReference>
<organism evidence="8 9">
    <name type="scientific">Kibdelosporangium aridum</name>
    <dbReference type="NCBI Taxonomy" id="2030"/>
    <lineage>
        <taxon>Bacteria</taxon>
        <taxon>Bacillati</taxon>
        <taxon>Actinomycetota</taxon>
        <taxon>Actinomycetes</taxon>
        <taxon>Pseudonocardiales</taxon>
        <taxon>Pseudonocardiaceae</taxon>
        <taxon>Kibdelosporangium</taxon>
    </lineage>
</organism>
<protein>
    <recommendedName>
        <fullName evidence="7">OmpR/PhoB-type domain-containing protein</fullName>
    </recommendedName>
</protein>
<dbReference type="Pfam" id="PF00931">
    <property type="entry name" value="NB-ARC"/>
    <property type="match status" value="1"/>
</dbReference>
<dbReference type="Pfam" id="PF00486">
    <property type="entry name" value="Trans_reg_C"/>
    <property type="match status" value="1"/>
</dbReference>
<dbReference type="Pfam" id="PF03704">
    <property type="entry name" value="BTAD"/>
    <property type="match status" value="1"/>
</dbReference>
<accession>A0A428YRP4</accession>
<keyword evidence="2" id="KW-0805">Transcription regulation</keyword>
<dbReference type="EMBL" id="QHKI01000061">
    <property type="protein sequence ID" value="RSM71861.1"/>
    <property type="molecule type" value="Genomic_DNA"/>
</dbReference>
<dbReference type="CDD" id="cd15831">
    <property type="entry name" value="BTAD"/>
    <property type="match status" value="1"/>
</dbReference>
<dbReference type="SMART" id="SM00028">
    <property type="entry name" value="TPR"/>
    <property type="match status" value="3"/>
</dbReference>
<evidence type="ECO:0000256" key="1">
    <source>
        <dbReference type="ARBA" id="ARBA00005820"/>
    </source>
</evidence>
<sequence length="959" mass="104288">MAAFRTGRGATQPSSLVPAQASDDGCPLIGRQCALPGHVTLCFCHDGRKRGRGVLSYRLLGPLRVLRDGTEIRLGTPQAKAVLAVLLMASGEVVTRDRIADELWGDEPPASAKVQIQGLVSQLRRALDGDKIVTRGAGYLLNVTHRDDWLFSRLAAAGRELIDDGQVESGARKLRSALELWRGSYLIDIDIPLARSNAVQWAELRLAATEDRIAADLELGRSAQVIPELTDLVADHPFRERPRGQLMTAMARAGRIAEALKVYDGWRQVLNDELGVQPSPALRALHGGILRADPGLRPTSYARCRPGSPRQLPPDIPDFVGRRDVLDRGLQDNLLIVGPGGIGKSALALRVAHQAKGRYPDGQLFASLRGTGNEPVPPLAVLGRFLRALGVPADMVPTEVDSCAGLFRDMLSGRRMLVVLDDAADEYQIRSLLPDDPGCAVVVTSRRRIPGLTTVELNGLPACDAVTLLSNVVGRQRLHIDEMTELHAACGGSPLAMRIVGGRLADRPQWTVRHVVRSLTADRDRVPSDDRAVRSSFLLSYRELEPRAKQLFDRLGALSAADFAGWVATALLDDEGNRECGDLGEGGDAQALLDELVARHMVQRVDPTRYRIHDLLRSLARDNALSASRDAVERALGGWLWLAETAADRLPPNVLRPEPGSALRWAVTDELIGDPLAWFDSEQPALEAAITLAAELGFGELAWELAAACANYFEHRGLFDDWLRCHLRALPAARKHGCDRGAAALLRGIGQVHIFWDNYSQATEVIAESFDISARIGDRPGMARGLSGKGILARELGQFDDAMPYFQRALAIFAELGDLNSAIQVRNNIAVVRVHQGLLDDAQACLDESLRECVVLGDDHRTATVLRVYGRLCLDRDDAPSAIGYLGRALEIVDAMHDESCTAHARLLLGRAHAMLGDYEAARNALRTASVQFVETGNGRSEAACARLLGELTPAHDRL</sequence>
<dbReference type="AlphaFoldDB" id="A0A428YRP4"/>
<dbReference type="SUPFAM" id="SSF46894">
    <property type="entry name" value="C-terminal effector domain of the bipartite response regulators"/>
    <property type="match status" value="1"/>
</dbReference>
<evidence type="ECO:0000256" key="5">
    <source>
        <dbReference type="PROSITE-ProRule" id="PRU00339"/>
    </source>
</evidence>
<evidence type="ECO:0000313" key="9">
    <source>
        <dbReference type="Proteomes" id="UP000287547"/>
    </source>
</evidence>
<feature type="DNA-binding region" description="OmpR/PhoB-type" evidence="6">
    <location>
        <begin position="45"/>
        <end position="143"/>
    </location>
</feature>
<evidence type="ECO:0000256" key="3">
    <source>
        <dbReference type="ARBA" id="ARBA00023125"/>
    </source>
</evidence>
<evidence type="ECO:0000256" key="2">
    <source>
        <dbReference type="ARBA" id="ARBA00023015"/>
    </source>
</evidence>
<keyword evidence="3 6" id="KW-0238">DNA-binding</keyword>
<dbReference type="SUPFAM" id="SSF52540">
    <property type="entry name" value="P-loop containing nucleoside triphosphate hydrolases"/>
    <property type="match status" value="1"/>
</dbReference>
<comment type="caution">
    <text evidence="8">The sequence shown here is derived from an EMBL/GenBank/DDBJ whole genome shotgun (WGS) entry which is preliminary data.</text>
</comment>
<evidence type="ECO:0000256" key="4">
    <source>
        <dbReference type="ARBA" id="ARBA00023163"/>
    </source>
</evidence>
<dbReference type="PROSITE" id="PS51755">
    <property type="entry name" value="OMPR_PHOB"/>
    <property type="match status" value="1"/>
</dbReference>
<dbReference type="PANTHER" id="PTHR35807">
    <property type="entry name" value="TRANSCRIPTIONAL REGULATOR REDD-RELATED"/>
    <property type="match status" value="1"/>
</dbReference>
<dbReference type="OrthoDB" id="3587032at2"/>
<dbReference type="InterPro" id="IPR016032">
    <property type="entry name" value="Sig_transdc_resp-reg_C-effctor"/>
</dbReference>
<dbReference type="InterPro" id="IPR027417">
    <property type="entry name" value="P-loop_NTPase"/>
</dbReference>
<dbReference type="Gene3D" id="3.40.50.300">
    <property type="entry name" value="P-loop containing nucleotide triphosphate hydrolases"/>
    <property type="match status" value="1"/>
</dbReference>
<reference evidence="8 9" key="1">
    <citation type="submission" date="2018-05" db="EMBL/GenBank/DDBJ databases">
        <title>Evolution of GPA BGCs.</title>
        <authorList>
            <person name="Waglechner N."/>
            <person name="Wright G.D."/>
        </authorList>
    </citation>
    <scope>NUCLEOTIDE SEQUENCE [LARGE SCALE GENOMIC DNA]</scope>
    <source>
        <strain evidence="8 9">A82846</strain>
    </source>
</reference>
<dbReference type="InterPro" id="IPR001867">
    <property type="entry name" value="OmpR/PhoB-type_DNA-bd"/>
</dbReference>
<evidence type="ECO:0000313" key="8">
    <source>
        <dbReference type="EMBL" id="RSM71861.1"/>
    </source>
</evidence>
<dbReference type="Proteomes" id="UP000287547">
    <property type="component" value="Unassembled WGS sequence"/>
</dbReference>
<dbReference type="PANTHER" id="PTHR35807:SF1">
    <property type="entry name" value="TRANSCRIPTIONAL REGULATOR REDD"/>
    <property type="match status" value="1"/>
</dbReference>
<dbReference type="PROSITE" id="PS50005">
    <property type="entry name" value="TPR"/>
    <property type="match status" value="1"/>
</dbReference>
<dbReference type="InterPro" id="IPR002182">
    <property type="entry name" value="NB-ARC"/>
</dbReference>
<name>A0A428YRP4_KIBAR</name>
<proteinExistence type="inferred from homology"/>
<gene>
    <name evidence="8" type="ORF">DMH04_43150</name>
</gene>
<dbReference type="Pfam" id="PF13424">
    <property type="entry name" value="TPR_12"/>
    <property type="match status" value="1"/>
</dbReference>
<dbReference type="Gene3D" id="1.10.10.10">
    <property type="entry name" value="Winged helix-like DNA-binding domain superfamily/Winged helix DNA-binding domain"/>
    <property type="match status" value="1"/>
</dbReference>
<feature type="repeat" description="TPR" evidence="5">
    <location>
        <begin position="783"/>
        <end position="816"/>
    </location>
</feature>
<keyword evidence="4" id="KW-0804">Transcription</keyword>
<dbReference type="SMART" id="SM01043">
    <property type="entry name" value="BTAD"/>
    <property type="match status" value="1"/>
</dbReference>
<dbReference type="InterPro" id="IPR005158">
    <property type="entry name" value="BTAD"/>
</dbReference>
<dbReference type="InterPro" id="IPR051677">
    <property type="entry name" value="AfsR-DnrI-RedD_regulator"/>
</dbReference>
<dbReference type="CDD" id="cd00383">
    <property type="entry name" value="trans_reg_C"/>
    <property type="match status" value="1"/>
</dbReference>